<comment type="similarity">
    <text evidence="2">Belongs to the scorpion calcin family.</text>
</comment>
<dbReference type="CTD" id="20239007"/>
<comment type="subcellular location">
    <subcellularLocation>
        <location evidence="1">Secreted</location>
    </subcellularLocation>
</comment>
<keyword evidence="6" id="KW-1219">Ryanodine-sensitive calcium-release channel impairing toxin</keyword>
<feature type="signal peptide" evidence="7">
    <location>
        <begin position="1"/>
        <end position="22"/>
    </location>
</feature>
<gene>
    <name evidence="8" type="ORF">LOTGIDRAFT_162387</name>
</gene>
<organism evidence="8 9">
    <name type="scientific">Lottia gigantea</name>
    <name type="common">Giant owl limpet</name>
    <dbReference type="NCBI Taxonomy" id="225164"/>
    <lineage>
        <taxon>Eukaryota</taxon>
        <taxon>Metazoa</taxon>
        <taxon>Spiralia</taxon>
        <taxon>Lophotrochozoa</taxon>
        <taxon>Mollusca</taxon>
        <taxon>Gastropoda</taxon>
        <taxon>Patellogastropoda</taxon>
        <taxon>Lottioidea</taxon>
        <taxon>Lottiidae</taxon>
        <taxon>Lottia</taxon>
    </lineage>
</organism>
<evidence type="ECO:0000313" key="8">
    <source>
        <dbReference type="EMBL" id="ESO92907.1"/>
    </source>
</evidence>
<dbReference type="GO" id="GO:0019855">
    <property type="term" value="F:calcium channel inhibitor activity"/>
    <property type="evidence" value="ECO:0007669"/>
    <property type="project" value="InterPro"/>
</dbReference>
<keyword evidence="6" id="KW-0108">Calcium channel impairing toxin</keyword>
<dbReference type="RefSeq" id="XP_009056591.1">
    <property type="nucleotide sequence ID" value="XM_009058343.1"/>
</dbReference>
<keyword evidence="5" id="KW-1015">Disulfide bond</keyword>
<reference evidence="8 9" key="1">
    <citation type="journal article" date="2013" name="Nature">
        <title>Insights into bilaterian evolution from three spiralian genomes.</title>
        <authorList>
            <person name="Simakov O."/>
            <person name="Marletaz F."/>
            <person name="Cho S.J."/>
            <person name="Edsinger-Gonzales E."/>
            <person name="Havlak P."/>
            <person name="Hellsten U."/>
            <person name="Kuo D.H."/>
            <person name="Larsson T."/>
            <person name="Lv J."/>
            <person name="Arendt D."/>
            <person name="Savage R."/>
            <person name="Osoegawa K."/>
            <person name="de Jong P."/>
            <person name="Grimwood J."/>
            <person name="Chapman J.A."/>
            <person name="Shapiro H."/>
            <person name="Aerts A."/>
            <person name="Otillar R.P."/>
            <person name="Terry A.Y."/>
            <person name="Boore J.L."/>
            <person name="Grigoriev I.V."/>
            <person name="Lindberg D.R."/>
            <person name="Seaver E.C."/>
            <person name="Weisblat D.A."/>
            <person name="Putnam N.H."/>
            <person name="Rokhsar D.S."/>
        </authorList>
    </citation>
    <scope>NUCLEOTIDE SEQUENCE [LARGE SCALE GENOMIC DNA]</scope>
</reference>
<proteinExistence type="inferred from homology"/>
<name>V4A870_LOTGI</name>
<keyword evidence="9" id="KW-1185">Reference proteome</keyword>
<keyword evidence="4" id="KW-0800">Toxin</keyword>
<keyword evidence="3" id="KW-0964">Secreted</keyword>
<evidence type="ECO:0000256" key="4">
    <source>
        <dbReference type="ARBA" id="ARBA00022656"/>
    </source>
</evidence>
<evidence type="ECO:0000256" key="3">
    <source>
        <dbReference type="ARBA" id="ARBA00022525"/>
    </source>
</evidence>
<keyword evidence="7" id="KW-0732">Signal</keyword>
<evidence type="ECO:0008006" key="10">
    <source>
        <dbReference type="Google" id="ProtNLM"/>
    </source>
</evidence>
<evidence type="ECO:0000256" key="1">
    <source>
        <dbReference type="ARBA" id="ARBA00004613"/>
    </source>
</evidence>
<dbReference type="GO" id="GO:0005576">
    <property type="term" value="C:extracellular region"/>
    <property type="evidence" value="ECO:0007669"/>
    <property type="project" value="UniProtKB-SubCell"/>
</dbReference>
<evidence type="ECO:0000256" key="5">
    <source>
        <dbReference type="ARBA" id="ARBA00023157"/>
    </source>
</evidence>
<evidence type="ECO:0000313" key="9">
    <source>
        <dbReference type="Proteomes" id="UP000030746"/>
    </source>
</evidence>
<dbReference type="GO" id="GO:0090729">
    <property type="term" value="F:toxin activity"/>
    <property type="evidence" value="ECO:0007669"/>
    <property type="project" value="UniProtKB-KW"/>
</dbReference>
<evidence type="ECO:0000256" key="6">
    <source>
        <dbReference type="ARBA" id="ARBA00023297"/>
    </source>
</evidence>
<keyword evidence="6" id="KW-0872">Ion channel impairing toxin</keyword>
<evidence type="ECO:0000256" key="2">
    <source>
        <dbReference type="ARBA" id="ARBA00008992"/>
    </source>
</evidence>
<dbReference type="EMBL" id="KB202014">
    <property type="protein sequence ID" value="ESO92907.1"/>
    <property type="molecule type" value="Genomic_DNA"/>
</dbReference>
<accession>V4A870</accession>
<sequence>MWTGSLLSATILVVMTTTSCNAFLCKWSNEGCSKDDECCSGTCERSHPGMNKRCTKSVLHDPCLFTYHCQSRLHCGAKNRCCSKYWGICRLPTDCCDTSFLCINVKGFHYQRCLPSPVDGCAIKQNISTFISVFTSLYLSYFHLF</sequence>
<dbReference type="InterPro" id="IPR012632">
    <property type="entry name" value="Scorpion_calcine"/>
</dbReference>
<dbReference type="AlphaFoldDB" id="V4A870"/>
<protein>
    <recommendedName>
        <fullName evidence="10">Granulins domain-containing protein</fullName>
    </recommendedName>
</protein>
<feature type="chain" id="PRO_5004718433" description="Granulins domain-containing protein" evidence="7">
    <location>
        <begin position="23"/>
        <end position="145"/>
    </location>
</feature>
<dbReference type="PROSITE" id="PS60028">
    <property type="entry name" value="SCORPION_CALCINE"/>
    <property type="match status" value="1"/>
</dbReference>
<dbReference type="GeneID" id="20239007"/>
<dbReference type="OMA" id="EGCERND"/>
<dbReference type="HOGENOM" id="CLU_1789047_0_0_1"/>
<dbReference type="Proteomes" id="UP000030746">
    <property type="component" value="Unassembled WGS sequence"/>
</dbReference>
<dbReference type="KEGG" id="lgi:LOTGIDRAFT_162387"/>
<dbReference type="OrthoDB" id="6122430at2759"/>
<evidence type="ECO:0000256" key="7">
    <source>
        <dbReference type="SAM" id="SignalP"/>
    </source>
</evidence>